<dbReference type="AlphaFoldDB" id="A0A2T9ZIN0"/>
<evidence type="ECO:0000259" key="19">
    <source>
        <dbReference type="Pfam" id="PF14749"/>
    </source>
</evidence>
<keyword evidence="9" id="KW-0560">Oxidoreductase</keyword>
<dbReference type="Gene3D" id="1.10.540.10">
    <property type="entry name" value="Acyl-CoA dehydrogenase/oxidase, N-terminal domain"/>
    <property type="match status" value="1"/>
</dbReference>
<dbReference type="InterPro" id="IPR002655">
    <property type="entry name" value="Acyl-CoA_oxidase_C"/>
</dbReference>
<evidence type="ECO:0000256" key="4">
    <source>
        <dbReference type="ARBA" id="ARBA00004846"/>
    </source>
</evidence>
<keyword evidence="11" id="KW-0576">Peroxisome</keyword>
<protein>
    <recommendedName>
        <fullName evidence="13">Acyl-coenzyme A oxidase</fullName>
    </recommendedName>
</protein>
<dbReference type="FunFam" id="1.20.140.10:FF:000015">
    <property type="entry name" value="Acyl-coenzyme A oxidase"/>
    <property type="match status" value="1"/>
</dbReference>
<dbReference type="OrthoDB" id="538336at2759"/>
<evidence type="ECO:0000256" key="9">
    <source>
        <dbReference type="ARBA" id="ARBA00023002"/>
    </source>
</evidence>
<keyword evidence="10" id="KW-0443">Lipid metabolism</keyword>
<keyword evidence="22" id="KW-1185">Reference proteome</keyword>
<evidence type="ECO:0000313" key="22">
    <source>
        <dbReference type="Proteomes" id="UP000245609"/>
    </source>
</evidence>
<dbReference type="Gene3D" id="1.20.140.10">
    <property type="entry name" value="Butyryl-CoA Dehydrogenase, subunit A, domain 3"/>
    <property type="match status" value="2"/>
</dbReference>
<evidence type="ECO:0000256" key="16">
    <source>
        <dbReference type="SAM" id="MobiDB-lite"/>
    </source>
</evidence>
<reference evidence="21 22" key="1">
    <citation type="journal article" date="2018" name="MBio">
        <title>Comparative Genomics Reveals the Core Gene Toolbox for the Fungus-Insect Symbiosis.</title>
        <authorList>
            <person name="Wang Y."/>
            <person name="Stata M."/>
            <person name="Wang W."/>
            <person name="Stajich J.E."/>
            <person name="White M.M."/>
            <person name="Moncalvo J.M."/>
        </authorList>
    </citation>
    <scope>NUCLEOTIDE SEQUENCE [LARGE SCALE GENOMIC DNA]</scope>
    <source>
        <strain evidence="21 22">SC-DP-2</strain>
    </source>
</reference>
<dbReference type="Pfam" id="PF14749">
    <property type="entry name" value="Acyl-CoA_ox_N"/>
    <property type="match status" value="1"/>
</dbReference>
<dbReference type="Pfam" id="PF01756">
    <property type="entry name" value="ACOX"/>
    <property type="match status" value="1"/>
</dbReference>
<feature type="binding site" evidence="15">
    <location>
        <position position="159"/>
    </location>
    <ligand>
        <name>FAD</name>
        <dbReference type="ChEBI" id="CHEBI:57692"/>
    </ligand>
</feature>
<evidence type="ECO:0000256" key="5">
    <source>
        <dbReference type="ARBA" id="ARBA00006288"/>
    </source>
</evidence>
<feature type="domain" description="Acyl-CoA oxidase C-alpha1" evidence="20">
    <location>
        <begin position="295"/>
        <end position="465"/>
    </location>
</feature>
<dbReference type="Proteomes" id="UP000245609">
    <property type="component" value="Unassembled WGS sequence"/>
</dbReference>
<name>A0A2T9ZIN0_9FUNG</name>
<dbReference type="PANTHER" id="PTHR10909:SF352">
    <property type="entry name" value="ACYL-COENZYME A OXIDASE-LIKE PROTEIN"/>
    <property type="match status" value="1"/>
</dbReference>
<dbReference type="FunFam" id="1.20.140.10:FF:000013">
    <property type="entry name" value="Acyl-coenzyme A oxidase"/>
    <property type="match status" value="1"/>
</dbReference>
<comment type="pathway">
    <text evidence="4">Lipid metabolism; peroxisomal fatty acid beta-oxidation.</text>
</comment>
<comment type="subunit">
    <text evidence="12">Heteropentamer composed of five different subunits.</text>
</comment>
<evidence type="ECO:0000256" key="15">
    <source>
        <dbReference type="PIRSR" id="PIRSR000168-2"/>
    </source>
</evidence>
<evidence type="ECO:0000313" key="21">
    <source>
        <dbReference type="EMBL" id="PVV04466.1"/>
    </source>
</evidence>
<evidence type="ECO:0000256" key="2">
    <source>
        <dbReference type="ARBA" id="ARBA00001974"/>
    </source>
</evidence>
<dbReference type="InterPro" id="IPR046373">
    <property type="entry name" value="Acyl-CoA_Oxase/DH_mid-dom_sf"/>
</dbReference>
<evidence type="ECO:0000256" key="6">
    <source>
        <dbReference type="ARBA" id="ARBA00022630"/>
    </source>
</evidence>
<feature type="active site" description="Proton acceptor" evidence="14">
    <location>
        <position position="450"/>
    </location>
</feature>
<feature type="compositionally biased region" description="Polar residues" evidence="16">
    <location>
        <begin position="1"/>
        <end position="15"/>
    </location>
</feature>
<evidence type="ECO:0000259" key="18">
    <source>
        <dbReference type="Pfam" id="PF02770"/>
    </source>
</evidence>
<evidence type="ECO:0000259" key="20">
    <source>
        <dbReference type="Pfam" id="PF22924"/>
    </source>
</evidence>
<gene>
    <name evidence="21" type="ORF">BB560_001033</name>
</gene>
<feature type="domain" description="Acyl-CoA oxidase/dehydrogenase middle" evidence="18">
    <location>
        <begin position="155"/>
        <end position="265"/>
    </location>
</feature>
<proteinExistence type="inferred from homology"/>
<comment type="catalytic activity">
    <reaction evidence="1">
        <text>a 2,3-saturated acyl-CoA + O2 = a (2E)-enoyl-CoA + H2O2</text>
        <dbReference type="Rhea" id="RHEA:38959"/>
        <dbReference type="ChEBI" id="CHEBI:15379"/>
        <dbReference type="ChEBI" id="CHEBI:16240"/>
        <dbReference type="ChEBI" id="CHEBI:58856"/>
        <dbReference type="ChEBI" id="CHEBI:65111"/>
        <dbReference type="EC" id="1.3.3.6"/>
    </reaction>
</comment>
<dbReference type="PIRSF" id="PIRSF000168">
    <property type="entry name" value="Acyl-CoA_oxidase"/>
    <property type="match status" value="1"/>
</dbReference>
<feature type="domain" description="Acyl-CoA oxidase C-terminal" evidence="17">
    <location>
        <begin position="507"/>
        <end position="685"/>
    </location>
</feature>
<dbReference type="InterPro" id="IPR006091">
    <property type="entry name" value="Acyl-CoA_Oxase/DH_mid-dom"/>
</dbReference>
<dbReference type="SUPFAM" id="SSF56645">
    <property type="entry name" value="Acyl-CoA dehydrogenase NM domain-like"/>
    <property type="match status" value="1"/>
</dbReference>
<evidence type="ECO:0000256" key="11">
    <source>
        <dbReference type="ARBA" id="ARBA00023140"/>
    </source>
</evidence>
<dbReference type="InterPro" id="IPR012258">
    <property type="entry name" value="Acyl-CoA_oxidase"/>
</dbReference>
<evidence type="ECO:0000256" key="13">
    <source>
        <dbReference type="PIRNR" id="PIRNR000168"/>
    </source>
</evidence>
<dbReference type="PANTHER" id="PTHR10909">
    <property type="entry name" value="ELECTRON TRANSPORT OXIDOREDUCTASE"/>
    <property type="match status" value="1"/>
</dbReference>
<comment type="cofactor">
    <cofactor evidence="2">
        <name>FAD</name>
        <dbReference type="ChEBI" id="CHEBI:57692"/>
    </cofactor>
</comment>
<dbReference type="GO" id="GO:0003997">
    <property type="term" value="F:acyl-CoA oxidase activity"/>
    <property type="evidence" value="ECO:0007669"/>
    <property type="project" value="UniProtKB-EC"/>
</dbReference>
<accession>A0A2T9ZIN0</accession>
<keyword evidence="6 13" id="KW-0285">Flavoprotein</keyword>
<evidence type="ECO:0000256" key="14">
    <source>
        <dbReference type="PIRSR" id="PIRSR000168-1"/>
    </source>
</evidence>
<dbReference type="STRING" id="133381.A0A2T9ZIN0"/>
<feature type="region of interest" description="Disordered" evidence="16">
    <location>
        <begin position="1"/>
        <end position="27"/>
    </location>
</feature>
<dbReference type="GO" id="GO:0055088">
    <property type="term" value="P:lipid homeostasis"/>
    <property type="evidence" value="ECO:0007669"/>
    <property type="project" value="TreeGrafter"/>
</dbReference>
<dbReference type="InterPro" id="IPR036250">
    <property type="entry name" value="AcylCo_DH-like_C"/>
</dbReference>
<dbReference type="Gene3D" id="2.40.110.10">
    <property type="entry name" value="Butyryl-CoA Dehydrogenase, subunit A, domain 2"/>
    <property type="match status" value="1"/>
</dbReference>
<dbReference type="Pfam" id="PF22924">
    <property type="entry name" value="ACOX_C_alpha1"/>
    <property type="match status" value="1"/>
</dbReference>
<dbReference type="FunFam" id="1.10.540.10:FF:000018">
    <property type="entry name" value="Acyl-coenzyme A oxidase"/>
    <property type="match status" value="1"/>
</dbReference>
<organism evidence="21 22">
    <name type="scientific">Smittium megazygosporum</name>
    <dbReference type="NCBI Taxonomy" id="133381"/>
    <lineage>
        <taxon>Eukaryota</taxon>
        <taxon>Fungi</taxon>
        <taxon>Fungi incertae sedis</taxon>
        <taxon>Zoopagomycota</taxon>
        <taxon>Kickxellomycotina</taxon>
        <taxon>Harpellomycetes</taxon>
        <taxon>Harpellales</taxon>
        <taxon>Legeriomycetaceae</taxon>
        <taxon>Smittium</taxon>
    </lineage>
</organism>
<dbReference type="InterPro" id="IPR029320">
    <property type="entry name" value="Acyl-CoA_ox_N"/>
</dbReference>
<dbReference type="Pfam" id="PF02770">
    <property type="entry name" value="Acyl-CoA_dh_M"/>
    <property type="match status" value="1"/>
</dbReference>
<dbReference type="GO" id="GO:0033540">
    <property type="term" value="P:fatty acid beta-oxidation using acyl-CoA oxidase"/>
    <property type="evidence" value="ECO:0007669"/>
    <property type="project" value="UniProtKB-UniPathway"/>
</dbReference>
<keyword evidence="8" id="KW-0276">Fatty acid metabolism</keyword>
<evidence type="ECO:0000256" key="1">
    <source>
        <dbReference type="ARBA" id="ARBA00001201"/>
    </source>
</evidence>
<dbReference type="EMBL" id="MBFS01000119">
    <property type="protein sequence ID" value="PVV04466.1"/>
    <property type="molecule type" value="Genomic_DNA"/>
</dbReference>
<evidence type="ECO:0000256" key="8">
    <source>
        <dbReference type="ARBA" id="ARBA00022832"/>
    </source>
</evidence>
<evidence type="ECO:0000259" key="17">
    <source>
        <dbReference type="Pfam" id="PF01756"/>
    </source>
</evidence>
<dbReference type="InterPro" id="IPR009100">
    <property type="entry name" value="AcylCoA_DH/oxidase_NM_dom_sf"/>
</dbReference>
<comment type="similarity">
    <text evidence="5 13">Belongs to the acyl-CoA oxidase family.</text>
</comment>
<keyword evidence="7 13" id="KW-0274">FAD</keyword>
<dbReference type="UniPathway" id="UPA00661"/>
<dbReference type="InterPro" id="IPR037069">
    <property type="entry name" value="AcylCoA_DH/ox_N_sf"/>
</dbReference>
<comment type="subcellular location">
    <subcellularLocation>
        <location evidence="3">Peroxisome</location>
    </subcellularLocation>
</comment>
<sequence>MHPSDNQTVENTSTKVPDPVASLQEERTNPAFPVSEMTCLIDGGQRLVDKKRAIFLELERDPNWIIEDYPNLSLEQTRERTMKKVKGVADKLLYESREDFVYRMSLMSVVDPGFWTRFGVHFGLFLGALQGQATPSQFNYWVKKGALSLGGLIGCFGMTELGHGSNVAGLETTATYDHDKDQFIIHTPTTTATKWWIGGAAHSTTHCAVFARLIVDKKDYGVKTFIVPLRNPETYELLQGVSIGDIGKKMGRDQIDNGWIQFTNVRIPRSYMLMKLTQVSSSGKVTEHPMAQLTYGALIMGRVSMVSDSANIAKRALTIALRYAAVRHQFSSGSQGSPETKLLDYPIHQHRLLPLLSQCFAMIFAGKKLNAQYESLTQKLSTASSKAQEFEVLNDLKEIHATSAGLKAFCTWTTLNIIDQCRQSLGGHGYSAYSGLPAMYQDFAVHCTWEGDNTILMLQCGRFLVSSAEKYVNGKPTPKNLSYLEKSASENKLVSCTSDDPNVICSLETLKEGWACVSGYSILRAYKVYANKLKSGCSQEEAYEASSSARLHAAKMHITAYLYHCLVESIALPECTNPLKKPITELALLFGSSMATQNSGEFIQSRFFNSKQVNILRNKVDELCLSVRKMAISLVDSFDYPDYVVNSPFGRKDGNVYESYFNLVKKLNPHKPIPYFESVIKPLLNRSLDLEEGPDLEIDNQ</sequence>
<dbReference type="GO" id="GO:0071949">
    <property type="term" value="F:FAD binding"/>
    <property type="evidence" value="ECO:0007669"/>
    <property type="project" value="InterPro"/>
</dbReference>
<dbReference type="FunFam" id="2.40.110.10:FF:000003">
    <property type="entry name" value="Acyl-coenzyme A oxidase"/>
    <property type="match status" value="1"/>
</dbReference>
<evidence type="ECO:0000256" key="3">
    <source>
        <dbReference type="ARBA" id="ARBA00004275"/>
    </source>
</evidence>
<evidence type="ECO:0000256" key="12">
    <source>
        <dbReference type="ARBA" id="ARBA00063271"/>
    </source>
</evidence>
<dbReference type="SUPFAM" id="SSF47203">
    <property type="entry name" value="Acyl-CoA dehydrogenase C-terminal domain-like"/>
    <property type="match status" value="2"/>
</dbReference>
<comment type="caution">
    <text evidence="21">The sequence shown here is derived from an EMBL/GenBank/DDBJ whole genome shotgun (WGS) entry which is preliminary data.</text>
</comment>
<evidence type="ECO:0000256" key="7">
    <source>
        <dbReference type="ARBA" id="ARBA00022827"/>
    </source>
</evidence>
<dbReference type="GO" id="GO:0005504">
    <property type="term" value="F:fatty acid binding"/>
    <property type="evidence" value="ECO:0007669"/>
    <property type="project" value="TreeGrafter"/>
</dbReference>
<dbReference type="GO" id="GO:0005777">
    <property type="term" value="C:peroxisome"/>
    <property type="evidence" value="ECO:0007669"/>
    <property type="project" value="UniProtKB-SubCell"/>
</dbReference>
<evidence type="ECO:0000256" key="10">
    <source>
        <dbReference type="ARBA" id="ARBA00023098"/>
    </source>
</evidence>
<dbReference type="InterPro" id="IPR055060">
    <property type="entry name" value="ACOX_C_alpha1"/>
</dbReference>
<feature type="binding site" evidence="15">
    <location>
        <position position="198"/>
    </location>
    <ligand>
        <name>FAD</name>
        <dbReference type="ChEBI" id="CHEBI:57692"/>
    </ligand>
</feature>
<feature type="domain" description="Acyl-coenzyme A oxidase N-terminal" evidence="19">
    <location>
        <begin position="34"/>
        <end position="144"/>
    </location>
</feature>